<dbReference type="GO" id="GO:0005179">
    <property type="term" value="F:hormone activity"/>
    <property type="evidence" value="ECO:0007669"/>
    <property type="project" value="InterPro"/>
</dbReference>
<keyword evidence="8" id="KW-0732">Signal</keyword>
<proteinExistence type="evidence at transcript level"/>
<sequence length="263" mass="27691">GERIWPSRQARLDETLLRQSARLDSTRLGSAPFVSAVRAVEDSLSFSLSRSRSLARSRPPSLPAPAQPEMFVSRLAASGLLLLALLALSLDGKPVHQSKPGRSPPISPLSVQQWMPGGRPPHHIPPLSVQQWSQGRPRSEVPPVVVQPHESPAGGTTAFREELSLGPEAASGPAAPHRLPKSKGASATSAASRPMRDLRTDGKQERQKWGRMVQPDHHAAPGGGGGGGGGGARRMKGLAKKAMGKGCFGHKLDRIGSTSGLGC</sequence>
<evidence type="ECO:0000256" key="2">
    <source>
        <dbReference type="ARBA" id="ARBA00022429"/>
    </source>
</evidence>
<evidence type="ECO:0000256" key="9">
    <source>
        <dbReference type="ARBA" id="ARBA00022858"/>
    </source>
</evidence>
<reference evidence="18" key="1">
    <citation type="submission" date="2014-08" db="EMBL/GenBank/DDBJ databases">
        <title>Regulation and rapid evolution of snake venom proteomes:More abundant venom components evolve more rapidly.</title>
        <authorList>
            <person name="Aird S.D."/>
            <person name="Aggarwal S."/>
            <person name="Villar-Briones A."/>
            <person name="Man-Ying Tin M."/>
            <person name="Terada K."/>
            <person name="Mikheyev A.S."/>
        </authorList>
    </citation>
    <scope>NUCLEOTIDE SEQUENCE</scope>
    <source>
        <tissue evidence="18">Venom gland</tissue>
    </source>
</reference>
<dbReference type="GO" id="GO:0042311">
    <property type="term" value="P:vasodilation"/>
    <property type="evidence" value="ECO:0007669"/>
    <property type="project" value="UniProtKB-KW"/>
</dbReference>
<dbReference type="GO" id="GO:0005576">
    <property type="term" value="C:extracellular region"/>
    <property type="evidence" value="ECO:0007669"/>
    <property type="project" value="UniProtKB-SubCell"/>
</dbReference>
<dbReference type="PANTHER" id="PTHR12167">
    <property type="entry name" value="C-TYPE NATRIURETIC PEPTIDE"/>
    <property type="match status" value="1"/>
</dbReference>
<feature type="compositionally biased region" description="Basic and acidic residues" evidence="17">
    <location>
        <begin position="194"/>
        <end position="219"/>
    </location>
</feature>
<comment type="similarity">
    <text evidence="15">In the N-terminal section; belongs to the bradykinin-potentiating peptide family.</text>
</comment>
<keyword evidence="7" id="KW-0646">Protease inhibitor</keyword>
<evidence type="ECO:0000256" key="17">
    <source>
        <dbReference type="SAM" id="MobiDB-lite"/>
    </source>
</evidence>
<dbReference type="Pfam" id="PF00212">
    <property type="entry name" value="ANP"/>
    <property type="match status" value="1"/>
</dbReference>
<keyword evidence="10" id="KW-0382">Hypotensive agent</keyword>
<dbReference type="InterPro" id="IPR030480">
    <property type="entry name" value="Natr_peptide_CS"/>
</dbReference>
<keyword evidence="9 16" id="KW-0838">Vasoactive</keyword>
<evidence type="ECO:0000256" key="3">
    <source>
        <dbReference type="ARBA" id="ARBA00022525"/>
    </source>
</evidence>
<keyword evidence="11" id="KW-1015">Disulfide bond</keyword>
<evidence type="ECO:0000256" key="6">
    <source>
        <dbReference type="ARBA" id="ARBA00022685"/>
    </source>
</evidence>
<dbReference type="GO" id="GO:0090729">
    <property type="term" value="F:toxin activity"/>
    <property type="evidence" value="ECO:0007669"/>
    <property type="project" value="UniProtKB-KW"/>
</dbReference>
<evidence type="ECO:0000256" key="15">
    <source>
        <dbReference type="ARBA" id="ARBA00038450"/>
    </source>
</evidence>
<evidence type="ECO:0000256" key="13">
    <source>
        <dbReference type="ARBA" id="ARBA00023283"/>
    </source>
</evidence>
<dbReference type="PANTHER" id="PTHR12167:SF2">
    <property type="entry name" value="C-TYPE NATRIURETIC PEPTIDE"/>
    <property type="match status" value="1"/>
</dbReference>
<evidence type="ECO:0000256" key="10">
    <source>
        <dbReference type="ARBA" id="ARBA00022924"/>
    </source>
</evidence>
<feature type="compositionally biased region" description="Low complexity" evidence="17">
    <location>
        <begin position="182"/>
        <end position="192"/>
    </location>
</feature>
<comment type="similarity">
    <text evidence="16">Belongs to the natriuretic peptide family.</text>
</comment>
<keyword evidence="2" id="KW-0840">Vasodilator</keyword>
<evidence type="ECO:0000256" key="7">
    <source>
        <dbReference type="ARBA" id="ARBA00022690"/>
    </source>
</evidence>
<keyword evidence="4" id="KW-0483">Metalloprotease inhibitor</keyword>
<feature type="compositionally biased region" description="Gly residues" evidence="17">
    <location>
        <begin position="221"/>
        <end position="232"/>
    </location>
</feature>
<evidence type="ECO:0000256" key="12">
    <source>
        <dbReference type="ARBA" id="ARBA00023215"/>
    </source>
</evidence>
<dbReference type="InterPro" id="IPR000663">
    <property type="entry name" value="Natr_peptide"/>
</dbReference>
<evidence type="ECO:0000256" key="8">
    <source>
        <dbReference type="ARBA" id="ARBA00022729"/>
    </source>
</evidence>
<keyword evidence="13" id="KW-0873">Pyrrolidone carboxylic acid</keyword>
<keyword evidence="12" id="KW-0481">Metalloenzyme inhibitor</keyword>
<evidence type="ECO:0000256" key="1">
    <source>
        <dbReference type="ARBA" id="ARBA00004613"/>
    </source>
</evidence>
<evidence type="ECO:0000256" key="16">
    <source>
        <dbReference type="RuleBase" id="RU003686"/>
    </source>
</evidence>
<dbReference type="EMBL" id="AB985227">
    <property type="protein sequence ID" value="BAP39952.1"/>
    <property type="molecule type" value="mRNA"/>
</dbReference>
<keyword evidence="5" id="KW-0800">Toxin</keyword>
<protein>
    <submittedName>
        <fullName evidence="18">Bradykinin-potentiating and C-type natriuretic peptides</fullName>
    </submittedName>
</protein>
<organism evidence="18">
    <name type="scientific">Protobothrops flavoviridis</name>
    <name type="common">Habu</name>
    <name type="synonym">Trimeresurus flavoviridis</name>
    <dbReference type="NCBI Taxonomy" id="88087"/>
    <lineage>
        <taxon>Eukaryota</taxon>
        <taxon>Metazoa</taxon>
        <taxon>Chordata</taxon>
        <taxon>Craniata</taxon>
        <taxon>Vertebrata</taxon>
        <taxon>Euteleostomi</taxon>
        <taxon>Lepidosauria</taxon>
        <taxon>Squamata</taxon>
        <taxon>Bifurcata</taxon>
        <taxon>Unidentata</taxon>
        <taxon>Episquamata</taxon>
        <taxon>Toxicofera</taxon>
        <taxon>Serpentes</taxon>
        <taxon>Colubroidea</taxon>
        <taxon>Viperidae</taxon>
        <taxon>Crotalinae</taxon>
        <taxon>Protobothrops</taxon>
    </lineage>
</organism>
<dbReference type="GO" id="GO:0030414">
    <property type="term" value="F:peptidase inhibitor activity"/>
    <property type="evidence" value="ECO:0007669"/>
    <property type="project" value="UniProtKB-KW"/>
</dbReference>
<feature type="region of interest" description="Disordered" evidence="17">
    <location>
        <begin position="93"/>
        <end position="235"/>
    </location>
</feature>
<dbReference type="GO" id="GO:0007168">
    <property type="term" value="P:receptor guanylyl cyclase signaling pathway"/>
    <property type="evidence" value="ECO:0007669"/>
    <property type="project" value="TreeGrafter"/>
</dbReference>
<keyword evidence="3" id="KW-0964">Secreted</keyword>
<evidence type="ECO:0000256" key="4">
    <source>
        <dbReference type="ARBA" id="ARBA00022608"/>
    </source>
</evidence>
<keyword evidence="6" id="KW-0165">Cleavage on pair of basic residues</keyword>
<accession>A0A077L7H9</accession>
<evidence type="ECO:0000256" key="5">
    <source>
        <dbReference type="ARBA" id="ARBA00022656"/>
    </source>
</evidence>
<evidence type="ECO:0000313" key="18">
    <source>
        <dbReference type="EMBL" id="BAP39952.1"/>
    </source>
</evidence>
<comment type="similarity">
    <text evidence="14">In the C-terminal section; belongs to the natriuretic peptide family.</text>
</comment>
<dbReference type="GO" id="GO:0008217">
    <property type="term" value="P:regulation of blood pressure"/>
    <property type="evidence" value="ECO:0007669"/>
    <property type="project" value="UniProtKB-KW"/>
</dbReference>
<dbReference type="SMART" id="SM00183">
    <property type="entry name" value="NAT_PEP"/>
    <property type="match status" value="1"/>
</dbReference>
<dbReference type="AlphaFoldDB" id="A0A077L7H9"/>
<dbReference type="PROSITE" id="PS00263">
    <property type="entry name" value="NATRIURETIC_PEPTIDE"/>
    <property type="match status" value="1"/>
</dbReference>
<feature type="non-terminal residue" evidence="18">
    <location>
        <position position="1"/>
    </location>
</feature>
<comment type="subcellular location">
    <subcellularLocation>
        <location evidence="1 16">Secreted</location>
    </subcellularLocation>
</comment>
<evidence type="ECO:0000256" key="14">
    <source>
        <dbReference type="ARBA" id="ARBA00038127"/>
    </source>
</evidence>
<evidence type="ECO:0000256" key="11">
    <source>
        <dbReference type="ARBA" id="ARBA00023157"/>
    </source>
</evidence>
<name>A0A077L7H9_PROFL</name>
<dbReference type="GO" id="GO:0006182">
    <property type="term" value="P:cGMP biosynthetic process"/>
    <property type="evidence" value="ECO:0007669"/>
    <property type="project" value="TreeGrafter"/>
</dbReference>